<name>A0A437SE15_BACTU</name>
<evidence type="ECO:0000313" key="1">
    <source>
        <dbReference type="EMBL" id="RVU61198.1"/>
    </source>
</evidence>
<organism evidence="1 2">
    <name type="scientific">Bacillus thuringiensis</name>
    <dbReference type="NCBI Taxonomy" id="1428"/>
    <lineage>
        <taxon>Bacteria</taxon>
        <taxon>Bacillati</taxon>
        <taxon>Bacillota</taxon>
        <taxon>Bacilli</taxon>
        <taxon>Bacillales</taxon>
        <taxon>Bacillaceae</taxon>
        <taxon>Bacillus</taxon>
        <taxon>Bacillus cereus group</taxon>
    </lineage>
</organism>
<evidence type="ECO:0000313" key="2">
    <source>
        <dbReference type="Proteomes" id="UP000286687"/>
    </source>
</evidence>
<dbReference type="AlphaFoldDB" id="A0A437SE15"/>
<sequence>MENNKVYVLGRMREIAKLGNKDEQKKQFEKLIKTSEYKEINERAMSFVNSVLSGKRGQENETFEEKKN</sequence>
<dbReference type="RefSeq" id="WP_127814439.1">
    <property type="nucleotide sequence ID" value="NZ_LDER01000330.1"/>
</dbReference>
<dbReference type="Proteomes" id="UP000286687">
    <property type="component" value="Unassembled WGS sequence"/>
</dbReference>
<gene>
    <name evidence="1" type="ORF">BM74_27370</name>
</gene>
<reference evidence="1 2" key="1">
    <citation type="submission" date="2018-01" db="EMBL/GenBank/DDBJ databases">
        <title>Complete genome sequence of G25-42.</title>
        <authorList>
            <person name="Zheng Z."/>
            <person name="Sun M."/>
        </authorList>
    </citation>
    <scope>NUCLEOTIDE SEQUENCE [LARGE SCALE GENOMIC DNA]</scope>
    <source>
        <strain evidence="1 2">G25-42</strain>
    </source>
</reference>
<comment type="caution">
    <text evidence="1">The sequence shown here is derived from an EMBL/GenBank/DDBJ whole genome shotgun (WGS) entry which is preliminary data.</text>
</comment>
<proteinExistence type="predicted"/>
<protein>
    <submittedName>
        <fullName evidence="1">Uncharacterized protein</fullName>
    </submittedName>
</protein>
<accession>A0A437SE15</accession>
<dbReference type="EMBL" id="LDER01000330">
    <property type="protein sequence ID" value="RVU61198.1"/>
    <property type="molecule type" value="Genomic_DNA"/>
</dbReference>